<gene>
    <name evidence="3" type="ORF">DWG20_13440</name>
</gene>
<dbReference type="Proteomes" id="UP000254537">
    <property type="component" value="Chromosome"/>
</dbReference>
<dbReference type="AlphaFoldDB" id="A0A345Y8U7"/>
<dbReference type="OrthoDB" id="8705255at2"/>
<dbReference type="GO" id="GO:0005829">
    <property type="term" value="C:cytosol"/>
    <property type="evidence" value="ECO:0007669"/>
    <property type="project" value="TreeGrafter"/>
</dbReference>
<dbReference type="Gene3D" id="2.30.110.10">
    <property type="entry name" value="Electron Transport, Fmn-binding Protein, Chain A"/>
    <property type="match status" value="1"/>
</dbReference>
<proteinExistence type="predicted"/>
<dbReference type="Pfam" id="PF01243">
    <property type="entry name" value="PNPOx_N"/>
    <property type="match status" value="1"/>
</dbReference>
<sequence length="140" mass="15908">MTRHEIYEFLRLNDHAVLATVGADGRPEAALVGFIVTPALELVLDTSQLSRKYQNLRLNPQVALVIGWKDKVTLQYEGTACEPVGDELAHCKQAYFAHFPDGPEREGWPDIAYLLVRPRWLRYSDFGREPPQIVEMTLAD</sequence>
<name>A0A345Y8U7_9NEIS</name>
<dbReference type="GO" id="GO:0016627">
    <property type="term" value="F:oxidoreductase activity, acting on the CH-CH group of donors"/>
    <property type="evidence" value="ECO:0007669"/>
    <property type="project" value="TreeGrafter"/>
</dbReference>
<keyword evidence="1" id="KW-0560">Oxidoreductase</keyword>
<reference evidence="3 4" key="1">
    <citation type="submission" date="2018-07" db="EMBL/GenBank/DDBJ databases">
        <title>Crenobacter cavernae sp. nov., isolated from a karst cave.</title>
        <authorList>
            <person name="Zhu H."/>
        </authorList>
    </citation>
    <scope>NUCLEOTIDE SEQUENCE [LARGE SCALE GENOMIC DNA]</scope>
    <source>
        <strain evidence="3 4">K1W11S-77</strain>
    </source>
</reference>
<evidence type="ECO:0000259" key="2">
    <source>
        <dbReference type="Pfam" id="PF01243"/>
    </source>
</evidence>
<dbReference type="GO" id="GO:0070967">
    <property type="term" value="F:coenzyme F420 binding"/>
    <property type="evidence" value="ECO:0007669"/>
    <property type="project" value="TreeGrafter"/>
</dbReference>
<dbReference type="InterPro" id="IPR011576">
    <property type="entry name" value="Pyridox_Oxase_N"/>
</dbReference>
<dbReference type="SUPFAM" id="SSF50475">
    <property type="entry name" value="FMN-binding split barrel"/>
    <property type="match status" value="1"/>
</dbReference>
<dbReference type="EMBL" id="CP031337">
    <property type="protein sequence ID" value="AXK40349.1"/>
    <property type="molecule type" value="Genomic_DNA"/>
</dbReference>
<dbReference type="KEGG" id="ccah:DWG20_13440"/>
<dbReference type="PANTHER" id="PTHR35176:SF6">
    <property type="entry name" value="HEME OXYGENASE HI_0854-RELATED"/>
    <property type="match status" value="1"/>
</dbReference>
<evidence type="ECO:0000313" key="3">
    <source>
        <dbReference type="EMBL" id="AXK40349.1"/>
    </source>
</evidence>
<accession>A0A345Y8U7</accession>
<organism evidence="3 4">
    <name type="scientific">Crenobacter cavernae</name>
    <dbReference type="NCBI Taxonomy" id="2290923"/>
    <lineage>
        <taxon>Bacteria</taxon>
        <taxon>Pseudomonadati</taxon>
        <taxon>Pseudomonadota</taxon>
        <taxon>Betaproteobacteria</taxon>
        <taxon>Neisseriales</taxon>
        <taxon>Neisseriaceae</taxon>
        <taxon>Crenobacter</taxon>
    </lineage>
</organism>
<dbReference type="RefSeq" id="WP_115434277.1">
    <property type="nucleotide sequence ID" value="NZ_CP031337.1"/>
</dbReference>
<dbReference type="PANTHER" id="PTHR35176">
    <property type="entry name" value="HEME OXYGENASE HI_0854-RELATED"/>
    <property type="match status" value="1"/>
</dbReference>
<dbReference type="InterPro" id="IPR052019">
    <property type="entry name" value="F420H2_bilvrd_red/Heme_oxyg"/>
</dbReference>
<dbReference type="InterPro" id="IPR012349">
    <property type="entry name" value="Split_barrel_FMN-bd"/>
</dbReference>
<feature type="domain" description="Pyridoxamine 5'-phosphate oxidase N-terminal" evidence="2">
    <location>
        <begin position="4"/>
        <end position="123"/>
    </location>
</feature>
<evidence type="ECO:0000256" key="1">
    <source>
        <dbReference type="ARBA" id="ARBA00023002"/>
    </source>
</evidence>
<protein>
    <submittedName>
        <fullName evidence="3">Pyridoxamine 5'-phosphate oxidase family protein</fullName>
    </submittedName>
</protein>
<evidence type="ECO:0000313" key="4">
    <source>
        <dbReference type="Proteomes" id="UP000254537"/>
    </source>
</evidence>